<dbReference type="InterPro" id="IPR027417">
    <property type="entry name" value="P-loop_NTPase"/>
</dbReference>
<comment type="caution">
    <text evidence="3">The sequence shown here is derived from an EMBL/GenBank/DDBJ whole genome shotgun (WGS) entry which is preliminary data.</text>
</comment>
<reference evidence="3" key="1">
    <citation type="submission" date="2022-06" db="EMBL/GenBank/DDBJ databases">
        <authorList>
            <person name="Dietemann V."/>
            <person name="Ory F."/>
            <person name="Dainat B."/>
            <person name="Oberhansli S."/>
        </authorList>
    </citation>
    <scope>NUCLEOTIDE SEQUENCE</scope>
    <source>
        <strain evidence="3">Ena-SAMPLE-TAB-26-04-2022-14:26:32:270-5432</strain>
    </source>
</reference>
<gene>
    <name evidence="1" type="ORF">WJ0W_003576</name>
    <name evidence="2" type="ORF">WJ0W_005318</name>
    <name evidence="3" type="ORF">WJ0W_006883</name>
    <name evidence="4" type="ORF">WJ0W_007009</name>
</gene>
<dbReference type="PANTHER" id="PTHR30050">
    <property type="entry name" value="CHROMOSOMAL REPLICATION INITIATOR PROTEIN DNAA"/>
    <property type="match status" value="1"/>
</dbReference>
<accession>A0ABM9GE05</accession>
<dbReference type="EMBL" id="CALYLO010000009">
    <property type="protein sequence ID" value="CAH8248063.1"/>
    <property type="molecule type" value="Genomic_DNA"/>
</dbReference>
<dbReference type="GO" id="GO:0005524">
    <property type="term" value="F:ATP binding"/>
    <property type="evidence" value="ECO:0007669"/>
    <property type="project" value="UniProtKB-KW"/>
</dbReference>
<dbReference type="Proteomes" id="UP001154322">
    <property type="component" value="Unassembled WGS sequence"/>
</dbReference>
<keyword evidence="3" id="KW-0547">Nucleotide-binding</keyword>
<dbReference type="EMBL" id="CALYLO010000019">
    <property type="protein sequence ID" value="CAH8249825.1"/>
    <property type="molecule type" value="Genomic_DNA"/>
</dbReference>
<dbReference type="SUPFAM" id="SSF52540">
    <property type="entry name" value="P-loop containing nucleoside triphosphate hydrolases"/>
    <property type="match status" value="1"/>
</dbReference>
<evidence type="ECO:0000313" key="1">
    <source>
        <dbReference type="EMBL" id="CAH8246341.1"/>
    </source>
</evidence>
<protein>
    <submittedName>
        <fullName evidence="3">ATP-binding protein</fullName>
    </submittedName>
</protein>
<dbReference type="Gene3D" id="3.40.50.300">
    <property type="entry name" value="P-loop containing nucleotide triphosphate hydrolases"/>
    <property type="match status" value="1"/>
</dbReference>
<dbReference type="EMBL" id="CALYLO010000005">
    <property type="protein sequence ID" value="CAH8246341.1"/>
    <property type="molecule type" value="Genomic_DNA"/>
</dbReference>
<dbReference type="EMBL" id="CALYLO010000018">
    <property type="protein sequence ID" value="CAH8249699.1"/>
    <property type="molecule type" value="Genomic_DNA"/>
</dbReference>
<sequence length="287" mass="32740">MQGLKEVMPDLLERIQAARQAAKANAISISAPKLPSAENSAYECPKCRDEGVIHDPARNVAYQCACMERKKLKRIMQTTNMSEDAQLKTFDNFNLDGLDQRVIDAYELAREYSDGLVARIKKGQSLKGVPWFGLLGTSGSGKTHLVTATVAPLIELGIYPLFFNWVQSFTEWFSYYNSPDEAYKVEEIRKRIYNCELLLVDDICKESQKDTWIKEFYGIVDYRYRKQLPIVYTSEYFSELIGFLSVATAGRLFERTKSPKGKKYLGKMLLDVGEDPLALNYRFNGLI</sequence>
<organism evidence="3 5">
    <name type="scientific">Paenibacillus melissococcoides</name>
    <dbReference type="NCBI Taxonomy" id="2912268"/>
    <lineage>
        <taxon>Bacteria</taxon>
        <taxon>Bacillati</taxon>
        <taxon>Bacillota</taxon>
        <taxon>Bacilli</taxon>
        <taxon>Bacillales</taxon>
        <taxon>Paenibacillaceae</taxon>
        <taxon>Paenibacillus</taxon>
    </lineage>
</organism>
<evidence type="ECO:0000313" key="3">
    <source>
        <dbReference type="EMBL" id="CAH8249699.1"/>
    </source>
</evidence>
<evidence type="ECO:0000313" key="5">
    <source>
        <dbReference type="Proteomes" id="UP001154322"/>
    </source>
</evidence>
<evidence type="ECO:0000313" key="4">
    <source>
        <dbReference type="EMBL" id="CAH8249825.1"/>
    </source>
</evidence>
<proteinExistence type="predicted"/>
<keyword evidence="5" id="KW-1185">Reference proteome</keyword>
<evidence type="ECO:0000313" key="2">
    <source>
        <dbReference type="EMBL" id="CAH8248063.1"/>
    </source>
</evidence>
<dbReference type="PANTHER" id="PTHR30050:SF4">
    <property type="entry name" value="ATP-BINDING PROTEIN RV3427C IN INSERTION SEQUENCE-RELATED"/>
    <property type="match status" value="1"/>
</dbReference>
<keyword evidence="3" id="KW-0067">ATP-binding</keyword>
<name>A0ABM9GE05_9BACL</name>
<dbReference type="RefSeq" id="WP_213431368.1">
    <property type="nucleotide sequence ID" value="NZ_AP031286.1"/>
</dbReference>